<name>A0AAN9FIZ5_CROPI</name>
<protein>
    <recommendedName>
        <fullName evidence="6">ABC transporter domain-containing protein</fullName>
    </recommendedName>
</protein>
<evidence type="ECO:0000256" key="1">
    <source>
        <dbReference type="ARBA" id="ARBA00007577"/>
    </source>
</evidence>
<keyword evidence="8" id="KW-1185">Reference proteome</keyword>
<keyword evidence="4" id="KW-0325">Glycoprotein</keyword>
<dbReference type="PANTHER" id="PTHR43394">
    <property type="entry name" value="ATP-DEPENDENT PERMEASE MDL1, MITOCHONDRIAL"/>
    <property type="match status" value="1"/>
</dbReference>
<evidence type="ECO:0000313" key="8">
    <source>
        <dbReference type="Proteomes" id="UP001372338"/>
    </source>
</evidence>
<dbReference type="Pfam" id="PF00005">
    <property type="entry name" value="ABC_tran"/>
    <property type="match status" value="1"/>
</dbReference>
<feature type="domain" description="ABC transporter" evidence="6">
    <location>
        <begin position="124"/>
        <end position="162"/>
    </location>
</feature>
<dbReference type="Proteomes" id="UP001372338">
    <property type="component" value="Unassembled WGS sequence"/>
</dbReference>
<evidence type="ECO:0000256" key="3">
    <source>
        <dbReference type="ARBA" id="ARBA00022737"/>
    </source>
</evidence>
<keyword evidence="5" id="KW-1133">Transmembrane helix</keyword>
<evidence type="ECO:0000256" key="4">
    <source>
        <dbReference type="ARBA" id="ARBA00023180"/>
    </source>
</evidence>
<reference evidence="7 8" key="1">
    <citation type="submission" date="2024-01" db="EMBL/GenBank/DDBJ databases">
        <title>The genomes of 5 underutilized Papilionoideae crops provide insights into root nodulation and disease resistanc.</title>
        <authorList>
            <person name="Yuan L."/>
        </authorList>
    </citation>
    <scope>NUCLEOTIDE SEQUENCE [LARGE SCALE GENOMIC DNA]</scope>
    <source>
        <strain evidence="7">ZHUSHIDOU_FW_LH</strain>
        <tissue evidence="7">Leaf</tissue>
    </source>
</reference>
<accession>A0AAN9FIZ5</accession>
<evidence type="ECO:0000256" key="5">
    <source>
        <dbReference type="SAM" id="Phobius"/>
    </source>
</evidence>
<dbReference type="GO" id="GO:0090374">
    <property type="term" value="P:oligopeptide export from mitochondrion"/>
    <property type="evidence" value="ECO:0007669"/>
    <property type="project" value="TreeGrafter"/>
</dbReference>
<comment type="similarity">
    <text evidence="1">Belongs to the ABC transporter superfamily. ABCB family. Multidrug resistance exporter (TC 3.A.1.201) subfamily.</text>
</comment>
<proteinExistence type="inferred from homology"/>
<dbReference type="GO" id="GO:0005524">
    <property type="term" value="F:ATP binding"/>
    <property type="evidence" value="ECO:0007669"/>
    <property type="project" value="InterPro"/>
</dbReference>
<dbReference type="InterPro" id="IPR027417">
    <property type="entry name" value="P-loop_NTPase"/>
</dbReference>
<comment type="caution">
    <text evidence="7">The sequence shown here is derived from an EMBL/GenBank/DDBJ whole genome shotgun (WGS) entry which is preliminary data.</text>
</comment>
<dbReference type="InterPro" id="IPR039421">
    <property type="entry name" value="Type_1_exporter"/>
</dbReference>
<sequence>MGHSQISIWLCGPVSGFFVTSALSSLFLSPTHFPSSYISTNPTLFSVLTITTSSVRIMYNHFNARLGLKVPLMANDVYEIILKVNLVGCQAEKNSDGTQNQIGSLAYYFPQGHSEQFSLAFAGLDTKAGEHGIQFSEGQKQRIAIAWAILKNPRILFLDEAASALDAEYCSRRIRKSYVNQD</sequence>
<dbReference type="Gene3D" id="3.40.50.300">
    <property type="entry name" value="P-loop containing nucleotide triphosphate hydrolases"/>
    <property type="match status" value="1"/>
</dbReference>
<dbReference type="GO" id="GO:0016887">
    <property type="term" value="F:ATP hydrolysis activity"/>
    <property type="evidence" value="ECO:0007669"/>
    <property type="project" value="InterPro"/>
</dbReference>
<dbReference type="GO" id="GO:0005743">
    <property type="term" value="C:mitochondrial inner membrane"/>
    <property type="evidence" value="ECO:0007669"/>
    <property type="project" value="TreeGrafter"/>
</dbReference>
<keyword evidence="3" id="KW-0677">Repeat</keyword>
<organism evidence="7 8">
    <name type="scientific">Crotalaria pallida</name>
    <name type="common">Smooth rattlebox</name>
    <name type="synonym">Crotalaria striata</name>
    <dbReference type="NCBI Taxonomy" id="3830"/>
    <lineage>
        <taxon>Eukaryota</taxon>
        <taxon>Viridiplantae</taxon>
        <taxon>Streptophyta</taxon>
        <taxon>Embryophyta</taxon>
        <taxon>Tracheophyta</taxon>
        <taxon>Spermatophyta</taxon>
        <taxon>Magnoliopsida</taxon>
        <taxon>eudicotyledons</taxon>
        <taxon>Gunneridae</taxon>
        <taxon>Pentapetalae</taxon>
        <taxon>rosids</taxon>
        <taxon>fabids</taxon>
        <taxon>Fabales</taxon>
        <taxon>Fabaceae</taxon>
        <taxon>Papilionoideae</taxon>
        <taxon>50 kb inversion clade</taxon>
        <taxon>genistoids sensu lato</taxon>
        <taxon>core genistoids</taxon>
        <taxon>Crotalarieae</taxon>
        <taxon>Crotalaria</taxon>
    </lineage>
</organism>
<feature type="transmembrane region" description="Helical" evidence="5">
    <location>
        <begin position="6"/>
        <end position="28"/>
    </location>
</feature>
<keyword evidence="5" id="KW-0812">Transmembrane</keyword>
<dbReference type="InterPro" id="IPR003439">
    <property type="entry name" value="ABC_transporter-like_ATP-bd"/>
</dbReference>
<dbReference type="EMBL" id="JAYWIO010000003">
    <property type="protein sequence ID" value="KAK7277337.1"/>
    <property type="molecule type" value="Genomic_DNA"/>
</dbReference>
<evidence type="ECO:0000256" key="2">
    <source>
        <dbReference type="ARBA" id="ARBA00022448"/>
    </source>
</evidence>
<dbReference type="SUPFAM" id="SSF52540">
    <property type="entry name" value="P-loop containing nucleoside triphosphate hydrolases"/>
    <property type="match status" value="1"/>
</dbReference>
<dbReference type="AlphaFoldDB" id="A0AAN9FIZ5"/>
<evidence type="ECO:0000259" key="6">
    <source>
        <dbReference type="Pfam" id="PF00005"/>
    </source>
</evidence>
<evidence type="ECO:0000313" key="7">
    <source>
        <dbReference type="EMBL" id="KAK7277337.1"/>
    </source>
</evidence>
<keyword evidence="2" id="KW-0813">Transport</keyword>
<keyword evidence="5" id="KW-0472">Membrane</keyword>
<dbReference type="PANTHER" id="PTHR43394:SF16">
    <property type="entry name" value="ABC TRANSPORTER B FAMILY MEMBER 4-LIKE ISOFORM X1"/>
    <property type="match status" value="1"/>
</dbReference>
<gene>
    <name evidence="7" type="ORF">RIF29_18488</name>
</gene>
<dbReference type="GO" id="GO:0015421">
    <property type="term" value="F:ABC-type oligopeptide transporter activity"/>
    <property type="evidence" value="ECO:0007669"/>
    <property type="project" value="TreeGrafter"/>
</dbReference>